<evidence type="ECO:0000256" key="1">
    <source>
        <dbReference type="SAM" id="MobiDB-lite"/>
    </source>
</evidence>
<gene>
    <name evidence="3" type="ORF">Dda_6107</name>
</gene>
<name>A0AAD6NI59_DREDA</name>
<comment type="caution">
    <text evidence="3">The sequence shown here is derived from an EMBL/GenBank/DDBJ whole genome shotgun (WGS) entry which is preliminary data.</text>
</comment>
<sequence>MSPSKDPLAKGPLKLHRGLAGHLVDTSRFPSVRPGQDRDLVLLYIPTRSASVGGGVCPLQYEDDIESLARERGLTTRPSSALAHPSITRPANQPTLDDSLRFCPRNGDGTPRLPARSFTNIDIKAARERPAAAAAMADQISPLETTSTPAEQAPPAPIEAPTNPPLTRTRSNSIVQAMRRASISMMDAQIPSGFFQVAGEISAQARTATDMEKDDLAHAAHKERREFIRRNTITEEDMQTGPGGQPFDKDVPYSTSELDDKRILTADEIAAGVLYPGEEEIKLTKWQATKRFLQAFWQWFLTPMGFLITLYFLLVVAWGGMIFLLLCNAAPAMRGPYGADDKRSARSIWIEIDSQILNALFCVTGFGLIPWRFRDFYYLMRFRMKHDPVALNHLANIHRGWFRVDDKGPRTYPLRYNSSDEEDLSQSMTTQLTSQTHRTISRTRTGKHACPTQLWKLDLVIWFYVWNTIFQAILAGGMWGINRYDRPSWFTALFIVLGFGVAIGAGVVIGIEGRRIKKIEGSPLKRLPMEKISDEDKAEIITKKGNRKWWQFIDRDN</sequence>
<feature type="transmembrane region" description="Helical" evidence="2">
    <location>
        <begin position="487"/>
        <end position="511"/>
    </location>
</feature>
<dbReference type="Proteomes" id="UP001221413">
    <property type="component" value="Unassembled WGS sequence"/>
</dbReference>
<feature type="transmembrane region" description="Helical" evidence="2">
    <location>
        <begin position="299"/>
        <end position="326"/>
    </location>
</feature>
<proteinExistence type="predicted"/>
<dbReference type="PANTHER" id="PTHR35872:SF1">
    <property type="entry name" value="ALPHA-L-RHAMNOSIDASE C"/>
    <property type="match status" value="1"/>
</dbReference>
<keyword evidence="2" id="KW-1133">Transmembrane helix</keyword>
<evidence type="ECO:0000313" key="4">
    <source>
        <dbReference type="Proteomes" id="UP001221413"/>
    </source>
</evidence>
<evidence type="ECO:0008006" key="5">
    <source>
        <dbReference type="Google" id="ProtNLM"/>
    </source>
</evidence>
<dbReference type="AlphaFoldDB" id="A0AAD6NI59"/>
<evidence type="ECO:0000256" key="2">
    <source>
        <dbReference type="SAM" id="Phobius"/>
    </source>
</evidence>
<accession>A0AAD6NI59</accession>
<feature type="region of interest" description="Disordered" evidence="1">
    <location>
        <begin position="76"/>
        <end position="98"/>
    </location>
</feature>
<keyword evidence="2" id="KW-0472">Membrane</keyword>
<organism evidence="3 4">
    <name type="scientific">Drechslerella dactyloides</name>
    <name type="common">Nematode-trapping fungus</name>
    <name type="synonym">Arthrobotrys dactyloides</name>
    <dbReference type="NCBI Taxonomy" id="74499"/>
    <lineage>
        <taxon>Eukaryota</taxon>
        <taxon>Fungi</taxon>
        <taxon>Dikarya</taxon>
        <taxon>Ascomycota</taxon>
        <taxon>Pezizomycotina</taxon>
        <taxon>Orbiliomycetes</taxon>
        <taxon>Orbiliales</taxon>
        <taxon>Orbiliaceae</taxon>
        <taxon>Drechslerella</taxon>
    </lineage>
</organism>
<feature type="transmembrane region" description="Helical" evidence="2">
    <location>
        <begin position="461"/>
        <end position="481"/>
    </location>
</feature>
<dbReference type="InterPro" id="IPR021369">
    <property type="entry name" value="DUF2985"/>
</dbReference>
<dbReference type="PANTHER" id="PTHR35872">
    <property type="entry name" value="INTEGRAL MEMBRANE PROTEIN (AFU_ORTHOLOGUE AFUA_5G07110)"/>
    <property type="match status" value="1"/>
</dbReference>
<keyword evidence="2" id="KW-0812">Transmembrane</keyword>
<reference evidence="3" key="1">
    <citation type="submission" date="2023-01" db="EMBL/GenBank/DDBJ databases">
        <title>The chitinases involved in constricting ring structure development in the nematode-trapping fungus Drechslerella dactyloides.</title>
        <authorList>
            <person name="Wang R."/>
            <person name="Zhang L."/>
            <person name="Tang P."/>
            <person name="Li S."/>
            <person name="Liang L."/>
        </authorList>
    </citation>
    <scope>NUCLEOTIDE SEQUENCE</scope>
    <source>
        <strain evidence="3">YMF1.00031</strain>
    </source>
</reference>
<dbReference type="EMBL" id="JAQGDS010000007">
    <property type="protein sequence ID" value="KAJ6259209.1"/>
    <property type="molecule type" value="Genomic_DNA"/>
</dbReference>
<feature type="compositionally biased region" description="Pro residues" evidence="1">
    <location>
        <begin position="152"/>
        <end position="164"/>
    </location>
</feature>
<evidence type="ECO:0000313" key="3">
    <source>
        <dbReference type="EMBL" id="KAJ6259209.1"/>
    </source>
</evidence>
<dbReference type="Pfam" id="PF11204">
    <property type="entry name" value="DUF2985"/>
    <property type="match status" value="1"/>
</dbReference>
<keyword evidence="4" id="KW-1185">Reference proteome</keyword>
<feature type="transmembrane region" description="Helical" evidence="2">
    <location>
        <begin position="356"/>
        <end position="373"/>
    </location>
</feature>
<protein>
    <recommendedName>
        <fullName evidence="5">Alpha-L-rhamnosidase C</fullName>
    </recommendedName>
</protein>
<feature type="region of interest" description="Disordered" evidence="1">
    <location>
        <begin position="145"/>
        <end position="169"/>
    </location>
</feature>